<evidence type="ECO:0000313" key="3">
    <source>
        <dbReference type="Proteomes" id="UP000182762"/>
    </source>
</evidence>
<dbReference type="GeneID" id="93713995"/>
<organism evidence="2 3">
    <name type="scientific">Priestia endophytica DSM 13796</name>
    <dbReference type="NCBI Taxonomy" id="1121089"/>
    <lineage>
        <taxon>Bacteria</taxon>
        <taxon>Bacillati</taxon>
        <taxon>Bacillota</taxon>
        <taxon>Bacilli</taxon>
        <taxon>Bacillales</taxon>
        <taxon>Bacillaceae</taxon>
        <taxon>Priestia</taxon>
    </lineage>
</organism>
<keyword evidence="1" id="KW-0472">Membrane</keyword>
<keyword evidence="1" id="KW-0812">Transmembrane</keyword>
<keyword evidence="3" id="KW-1185">Reference proteome</keyword>
<accession>A0A1I6AJA6</accession>
<evidence type="ECO:0008006" key="4">
    <source>
        <dbReference type="Google" id="ProtNLM"/>
    </source>
</evidence>
<gene>
    <name evidence="2" type="ORF">SAMN02745910_02810</name>
</gene>
<dbReference type="EMBL" id="FOXX01000006">
    <property type="protein sequence ID" value="SFQ68769.1"/>
    <property type="molecule type" value="Genomic_DNA"/>
</dbReference>
<proteinExistence type="predicted"/>
<keyword evidence="1" id="KW-1133">Transmembrane helix</keyword>
<protein>
    <recommendedName>
        <fullName evidence="4">PEP-CTERM protein-sorting domain-containing protein</fullName>
    </recommendedName>
</protein>
<evidence type="ECO:0000313" key="2">
    <source>
        <dbReference type="EMBL" id="SFQ68769.1"/>
    </source>
</evidence>
<sequence>MSLFNFAFLGDVLLLAGGIFIFLFILFSFTRGKKAKREKRRSM</sequence>
<feature type="transmembrane region" description="Helical" evidence="1">
    <location>
        <begin position="6"/>
        <end position="30"/>
    </location>
</feature>
<reference evidence="2 3" key="1">
    <citation type="submission" date="2016-10" db="EMBL/GenBank/DDBJ databases">
        <authorList>
            <person name="Varghese N."/>
            <person name="Submissions S."/>
        </authorList>
    </citation>
    <scope>NUCLEOTIDE SEQUENCE [LARGE SCALE GENOMIC DNA]</scope>
    <source>
        <strain evidence="2 3">DSM 13796</strain>
    </source>
</reference>
<dbReference type="Proteomes" id="UP000182762">
    <property type="component" value="Unassembled WGS sequence"/>
</dbReference>
<evidence type="ECO:0000256" key="1">
    <source>
        <dbReference type="SAM" id="Phobius"/>
    </source>
</evidence>
<name>A0A1I6AJA6_9BACI</name>
<comment type="caution">
    <text evidence="2">The sequence shown here is derived from an EMBL/GenBank/DDBJ whole genome shotgun (WGS) entry which is preliminary data.</text>
</comment>
<dbReference type="RefSeq" id="WP_268801490.1">
    <property type="nucleotide sequence ID" value="NZ_FOXX01000006.1"/>
</dbReference>